<keyword evidence="2" id="KW-0285">Flavoprotein</keyword>
<evidence type="ECO:0000256" key="4">
    <source>
        <dbReference type="ARBA" id="ARBA00023002"/>
    </source>
</evidence>
<dbReference type="RefSeq" id="XP_002479218.1">
    <property type="nucleotide sequence ID" value="XM_002479173.1"/>
</dbReference>
<dbReference type="OrthoDB" id="10029326at2759"/>
<comment type="similarity">
    <text evidence="1">Belongs to the paxM FAD-dependent monooxygenase family.</text>
</comment>
<feature type="transmembrane region" description="Helical" evidence="5">
    <location>
        <begin position="524"/>
        <end position="549"/>
    </location>
</feature>
<dbReference type="InParanoid" id="B8M383"/>
<dbReference type="EMBL" id="EQ962653">
    <property type="protein sequence ID" value="EED22255.1"/>
    <property type="molecule type" value="Genomic_DNA"/>
</dbReference>
<evidence type="ECO:0000256" key="1">
    <source>
        <dbReference type="ARBA" id="ARBA00007992"/>
    </source>
</evidence>
<accession>B8M383</accession>
<sequence>MSSTGKSFKILIASGGVAGLALANMLERFQIDYLFLEAHSNIVPTIGVGIAIFPHGARILDQLDLYEPIAELVDNSGRGDHIHNEDGDCLLNVPEFEDYNKHRHGYPVSFIDRQSLLRILYDRLRNKNCVLLNKKSVCGTLLIGADGVHSVVRREMYRIANEKVPQYFAADEHKHASCHYLCVFGVSQDVPCWVQGETYSVFGKGYSQLVVSGPDKSKIYWFFFARLPETRYGKDIPRRYNREMETQIIKKYEHRPVTKTVTFGQLYAKRSVSTLTPLHEYTHEEWFFNRISIMGDSAHKPNPISGQGGNAAIESAAEFVNALLERRNSRAQGLDRLTDKDIKNIFMKSQIRRLERAKDLVSAAHIQQALTAFEKPLVSKILWEYTLLLGGDSGYLDLFGEKIASDPRLKHLSIKERPRVIPYDDELPSRPRTSNKLHLGRTFLILGLLYILLKDHNFLYYSCSWVDTRKGAMTTFSAARDTSALLRDPFSSKKQIAYNIYGLSRLISPILICIVEGYRLGNRASILALPSLFLLAISFKGIVFVSLLYSVMNAFLSTSSPAGRFVKPEVARVLGELGNQEVELQKIKNSQVVRTVITKTILNDTKAEMCQF</sequence>
<dbReference type="Proteomes" id="UP000001745">
    <property type="component" value="Unassembled WGS sequence"/>
</dbReference>
<proteinExistence type="inferred from homology"/>
<dbReference type="GO" id="GO:0071949">
    <property type="term" value="F:FAD binding"/>
    <property type="evidence" value="ECO:0007669"/>
    <property type="project" value="InterPro"/>
</dbReference>
<dbReference type="eggNOG" id="KOG2614">
    <property type="taxonomic scope" value="Eukaryota"/>
</dbReference>
<evidence type="ECO:0000256" key="2">
    <source>
        <dbReference type="ARBA" id="ARBA00022630"/>
    </source>
</evidence>
<reference evidence="8" key="1">
    <citation type="journal article" date="2015" name="Genome Announc.">
        <title>Genome sequence of the AIDS-associated pathogen Penicillium marneffei (ATCC18224) and its near taxonomic relative Talaromyces stipitatus (ATCC10500).</title>
        <authorList>
            <person name="Nierman W.C."/>
            <person name="Fedorova-Abrams N.D."/>
            <person name="Andrianopoulos A."/>
        </authorList>
    </citation>
    <scope>NUCLEOTIDE SEQUENCE [LARGE SCALE GENOMIC DNA]</scope>
    <source>
        <strain evidence="8">ATCC 10500 / CBS 375.48 / QM 6759 / NRRL 1006</strain>
    </source>
</reference>
<evidence type="ECO:0000313" key="7">
    <source>
        <dbReference type="EMBL" id="EED22255.1"/>
    </source>
</evidence>
<keyword evidence="5" id="KW-1133">Transmembrane helix</keyword>
<keyword evidence="8" id="KW-1185">Reference proteome</keyword>
<keyword evidence="7" id="KW-0503">Monooxygenase</keyword>
<protein>
    <submittedName>
        <fullName evidence="7">Monooxygenase, putative</fullName>
    </submittedName>
</protein>
<keyword evidence="3" id="KW-0274">FAD</keyword>
<evidence type="ECO:0000256" key="5">
    <source>
        <dbReference type="SAM" id="Phobius"/>
    </source>
</evidence>
<dbReference type="HOGENOM" id="CLU_009665_12_2_1"/>
<dbReference type="SUPFAM" id="SSF51905">
    <property type="entry name" value="FAD/NAD(P)-binding domain"/>
    <property type="match status" value="1"/>
</dbReference>
<keyword evidence="5" id="KW-0472">Membrane</keyword>
<dbReference type="InterPro" id="IPR036188">
    <property type="entry name" value="FAD/NAD-bd_sf"/>
</dbReference>
<dbReference type="Gene3D" id="3.50.50.60">
    <property type="entry name" value="FAD/NAD(P)-binding domain"/>
    <property type="match status" value="1"/>
</dbReference>
<dbReference type="OMA" id="GQVYAKR"/>
<keyword evidence="5" id="KW-0812">Transmembrane</keyword>
<gene>
    <name evidence="7" type="ORF">TSTA_095010</name>
</gene>
<keyword evidence="4" id="KW-0560">Oxidoreductase</keyword>
<dbReference type="PANTHER" id="PTHR47356">
    <property type="entry name" value="FAD-DEPENDENT MONOOXYGENASE ASQG-RELATED"/>
    <property type="match status" value="1"/>
</dbReference>
<dbReference type="Pfam" id="PF01494">
    <property type="entry name" value="FAD_binding_3"/>
    <property type="match status" value="1"/>
</dbReference>
<evidence type="ECO:0000313" key="8">
    <source>
        <dbReference type="Proteomes" id="UP000001745"/>
    </source>
</evidence>
<evidence type="ECO:0000259" key="6">
    <source>
        <dbReference type="Pfam" id="PF01494"/>
    </source>
</evidence>
<dbReference type="STRING" id="441959.B8M383"/>
<evidence type="ECO:0000256" key="3">
    <source>
        <dbReference type="ARBA" id="ARBA00022827"/>
    </source>
</evidence>
<organism evidence="7 8">
    <name type="scientific">Talaromyces stipitatus (strain ATCC 10500 / CBS 375.48 / QM 6759 / NRRL 1006)</name>
    <name type="common">Penicillium stipitatum</name>
    <dbReference type="NCBI Taxonomy" id="441959"/>
    <lineage>
        <taxon>Eukaryota</taxon>
        <taxon>Fungi</taxon>
        <taxon>Dikarya</taxon>
        <taxon>Ascomycota</taxon>
        <taxon>Pezizomycotina</taxon>
        <taxon>Eurotiomycetes</taxon>
        <taxon>Eurotiomycetidae</taxon>
        <taxon>Eurotiales</taxon>
        <taxon>Trichocomaceae</taxon>
        <taxon>Talaromyces</taxon>
        <taxon>Talaromyces sect. Talaromyces</taxon>
    </lineage>
</organism>
<dbReference type="AlphaFoldDB" id="B8M383"/>
<name>B8M383_TALSN</name>
<dbReference type="GeneID" id="8103831"/>
<dbReference type="PRINTS" id="PR00420">
    <property type="entry name" value="RNGMNOXGNASE"/>
</dbReference>
<dbReference type="PhylomeDB" id="B8M383"/>
<dbReference type="InterPro" id="IPR050562">
    <property type="entry name" value="FAD_mOase_fung"/>
</dbReference>
<dbReference type="PANTHER" id="PTHR47356:SF2">
    <property type="entry name" value="FAD-BINDING DOMAIN-CONTAINING PROTEIN-RELATED"/>
    <property type="match status" value="1"/>
</dbReference>
<dbReference type="GO" id="GO:0004497">
    <property type="term" value="F:monooxygenase activity"/>
    <property type="evidence" value="ECO:0007669"/>
    <property type="project" value="UniProtKB-KW"/>
</dbReference>
<feature type="domain" description="FAD-binding" evidence="6">
    <location>
        <begin position="139"/>
        <end position="328"/>
    </location>
</feature>
<dbReference type="InterPro" id="IPR002938">
    <property type="entry name" value="FAD-bd"/>
</dbReference>
<dbReference type="VEuPathDB" id="FungiDB:TSTA_095010"/>